<feature type="binding site" evidence="11">
    <location>
        <position position="56"/>
    </location>
    <ligand>
        <name>ATP</name>
        <dbReference type="ChEBI" id="CHEBI:30616"/>
    </ligand>
</feature>
<dbReference type="GO" id="GO:0005524">
    <property type="term" value="F:ATP binding"/>
    <property type="evidence" value="ECO:0007669"/>
    <property type="project" value="UniProtKB-UniRule"/>
</dbReference>
<dbReference type="Gene3D" id="1.10.510.10">
    <property type="entry name" value="Transferase(Phosphotransferase) domain 1"/>
    <property type="match status" value="1"/>
</dbReference>
<dbReference type="GO" id="GO:0004674">
    <property type="term" value="F:protein serine/threonine kinase activity"/>
    <property type="evidence" value="ECO:0007669"/>
    <property type="project" value="UniProtKB-KW"/>
</dbReference>
<dbReference type="Gene3D" id="4.10.1170.10">
    <property type="entry name" value="MAP kinase activated protein kinase 2"/>
    <property type="match status" value="1"/>
</dbReference>
<dbReference type="AlphaFoldDB" id="A0A3M6V4D8"/>
<evidence type="ECO:0000313" key="15">
    <source>
        <dbReference type="Proteomes" id="UP000275408"/>
    </source>
</evidence>
<evidence type="ECO:0000256" key="6">
    <source>
        <dbReference type="ARBA" id="ARBA00022741"/>
    </source>
</evidence>
<evidence type="ECO:0000256" key="8">
    <source>
        <dbReference type="ARBA" id="ARBA00022840"/>
    </source>
</evidence>
<keyword evidence="4" id="KW-0597">Phosphoprotein</keyword>
<dbReference type="EC" id="2.7.11.1" evidence="2"/>
<evidence type="ECO:0000256" key="12">
    <source>
        <dbReference type="RuleBase" id="RU000304"/>
    </source>
</evidence>
<dbReference type="SUPFAM" id="SSF56112">
    <property type="entry name" value="Protein kinase-like (PK-like)"/>
    <property type="match status" value="1"/>
</dbReference>
<dbReference type="SMART" id="SM00220">
    <property type="entry name" value="S_TKc"/>
    <property type="match status" value="1"/>
</dbReference>
<dbReference type="PROSITE" id="PS00107">
    <property type="entry name" value="PROTEIN_KINASE_ATP"/>
    <property type="match status" value="1"/>
</dbReference>
<evidence type="ECO:0000256" key="7">
    <source>
        <dbReference type="ARBA" id="ARBA00022777"/>
    </source>
</evidence>
<dbReference type="EMBL" id="RCHS01000121">
    <property type="protein sequence ID" value="RMX60710.1"/>
    <property type="molecule type" value="Genomic_DNA"/>
</dbReference>
<evidence type="ECO:0000256" key="5">
    <source>
        <dbReference type="ARBA" id="ARBA00022679"/>
    </source>
</evidence>
<evidence type="ECO:0000256" key="1">
    <source>
        <dbReference type="ARBA" id="ARBA00006692"/>
    </source>
</evidence>
<feature type="domain" description="Protein kinase" evidence="13">
    <location>
        <begin position="27"/>
        <end position="288"/>
    </location>
</feature>
<evidence type="ECO:0000256" key="2">
    <source>
        <dbReference type="ARBA" id="ARBA00012513"/>
    </source>
</evidence>
<comment type="caution">
    <text evidence="14">The sequence shown here is derived from an EMBL/GenBank/DDBJ whole genome shotgun (WGS) entry which is preliminary data.</text>
</comment>
<dbReference type="CDD" id="cd14089">
    <property type="entry name" value="STKc_MAPKAPK"/>
    <property type="match status" value="1"/>
</dbReference>
<evidence type="ECO:0000259" key="13">
    <source>
        <dbReference type="PROSITE" id="PS50011"/>
    </source>
</evidence>
<dbReference type="Pfam" id="PF00069">
    <property type="entry name" value="Pkinase"/>
    <property type="match status" value="1"/>
</dbReference>
<reference evidence="14 15" key="1">
    <citation type="journal article" date="2018" name="Sci. Rep.">
        <title>Comparative analysis of the Pocillopora damicornis genome highlights role of immune system in coral evolution.</title>
        <authorList>
            <person name="Cunning R."/>
            <person name="Bay R.A."/>
            <person name="Gillette P."/>
            <person name="Baker A.C."/>
            <person name="Traylor-Knowles N."/>
        </authorList>
    </citation>
    <scope>NUCLEOTIDE SEQUENCE [LARGE SCALE GENOMIC DNA]</scope>
    <source>
        <strain evidence="14">RSMAS</strain>
        <tissue evidence="14">Whole animal</tissue>
    </source>
</reference>
<dbReference type="PROSITE" id="PS00108">
    <property type="entry name" value="PROTEIN_KINASE_ST"/>
    <property type="match status" value="1"/>
</dbReference>
<dbReference type="InterPro" id="IPR008271">
    <property type="entry name" value="Ser/Thr_kinase_AS"/>
</dbReference>
<dbReference type="Gene3D" id="3.30.200.20">
    <property type="entry name" value="Phosphorylase Kinase, domain 1"/>
    <property type="match status" value="1"/>
</dbReference>
<comment type="similarity">
    <text evidence="1">Belongs to the protein kinase superfamily. CAMK Ser/Thr protein kinase family.</text>
</comment>
<dbReference type="FunFam" id="3.30.200.20:FF:000156">
    <property type="entry name" value="MAP kinase-activated protein kinase 3"/>
    <property type="match status" value="1"/>
</dbReference>
<dbReference type="InterPro" id="IPR017441">
    <property type="entry name" value="Protein_kinase_ATP_BS"/>
</dbReference>
<keyword evidence="8 11" id="KW-0067">ATP-binding</keyword>
<evidence type="ECO:0000256" key="10">
    <source>
        <dbReference type="ARBA" id="ARBA00048679"/>
    </source>
</evidence>
<organism evidence="14 15">
    <name type="scientific">Pocillopora damicornis</name>
    <name type="common">Cauliflower coral</name>
    <name type="synonym">Millepora damicornis</name>
    <dbReference type="NCBI Taxonomy" id="46731"/>
    <lineage>
        <taxon>Eukaryota</taxon>
        <taxon>Metazoa</taxon>
        <taxon>Cnidaria</taxon>
        <taxon>Anthozoa</taxon>
        <taxon>Hexacorallia</taxon>
        <taxon>Scleractinia</taxon>
        <taxon>Astrocoeniina</taxon>
        <taxon>Pocilloporidae</taxon>
        <taxon>Pocillopora</taxon>
    </lineage>
</organism>
<keyword evidence="3 12" id="KW-0723">Serine/threonine-protein kinase</keyword>
<protein>
    <recommendedName>
        <fullName evidence="2">non-specific serine/threonine protein kinase</fullName>
        <ecNumber evidence="2">2.7.11.1</ecNumber>
    </recommendedName>
</protein>
<comment type="catalytic activity">
    <reaction evidence="9">
        <text>L-threonyl-[protein] + ATP = O-phospho-L-threonyl-[protein] + ADP + H(+)</text>
        <dbReference type="Rhea" id="RHEA:46608"/>
        <dbReference type="Rhea" id="RHEA-COMP:11060"/>
        <dbReference type="Rhea" id="RHEA-COMP:11605"/>
        <dbReference type="ChEBI" id="CHEBI:15378"/>
        <dbReference type="ChEBI" id="CHEBI:30013"/>
        <dbReference type="ChEBI" id="CHEBI:30616"/>
        <dbReference type="ChEBI" id="CHEBI:61977"/>
        <dbReference type="ChEBI" id="CHEBI:456216"/>
        <dbReference type="EC" id="2.7.11.1"/>
    </reaction>
</comment>
<dbReference type="InterPro" id="IPR027442">
    <property type="entry name" value="MAPKAPK_C"/>
</dbReference>
<dbReference type="OrthoDB" id="40902at2759"/>
<gene>
    <name evidence="14" type="ORF">pdam_00006789</name>
</gene>
<dbReference type="STRING" id="46731.A0A3M6V4D8"/>
<evidence type="ECO:0000256" key="4">
    <source>
        <dbReference type="ARBA" id="ARBA00022553"/>
    </source>
</evidence>
<proteinExistence type="inferred from homology"/>
<sequence length="352" mass="40061">MSSSNKLLFKLPPPLKAKTTLITNDYDLSQRVLGVGINGKVVECFEKKSGKQYALKVLQDNAKARREVELHWKATGCPYIVGIKDVYENKYARSDCLLVIMECMTGGELFERIQQRGDSPFTEREAAAIVRQVTIAIAHLHSLNIAHRDLKPENLLYLDRTHNALLKLTDFGFAKETTTGLDLKTPCYTPYYVAPEVLGPESYDKMCDLWSLGVIMYILLCGFPPFYSNHGAAISPGMRKRIRQGQYDFPNPEWSRVSTQAKELIRGLLRTDPQNRFTVEQVMNNPWIKAYTEVPSTPLHTAAVLREEEENWQDVKDEMTNALASMRFEPDKVTKLKDVGKSSNALLKRRKK</sequence>
<dbReference type="FunFam" id="1.10.510.10:FF:000094">
    <property type="entry name" value="MAP kinase-activated protein kinase 2"/>
    <property type="match status" value="1"/>
</dbReference>
<dbReference type="InterPro" id="IPR050205">
    <property type="entry name" value="CDPK_Ser/Thr_kinases"/>
</dbReference>
<dbReference type="Proteomes" id="UP000275408">
    <property type="component" value="Unassembled WGS sequence"/>
</dbReference>
<accession>A0A3M6V4D8</accession>
<evidence type="ECO:0000313" key="14">
    <source>
        <dbReference type="EMBL" id="RMX60710.1"/>
    </source>
</evidence>
<keyword evidence="6 11" id="KW-0547">Nucleotide-binding</keyword>
<dbReference type="PANTHER" id="PTHR24349">
    <property type="entry name" value="SERINE/THREONINE-PROTEIN KINASE"/>
    <property type="match status" value="1"/>
</dbReference>
<name>A0A3M6V4D8_POCDA</name>
<dbReference type="OMA" id="PSPEWDC"/>
<dbReference type="InterPro" id="IPR000719">
    <property type="entry name" value="Prot_kinase_dom"/>
</dbReference>
<comment type="catalytic activity">
    <reaction evidence="10">
        <text>L-seryl-[protein] + ATP = O-phospho-L-seryl-[protein] + ADP + H(+)</text>
        <dbReference type="Rhea" id="RHEA:17989"/>
        <dbReference type="Rhea" id="RHEA-COMP:9863"/>
        <dbReference type="Rhea" id="RHEA-COMP:11604"/>
        <dbReference type="ChEBI" id="CHEBI:15378"/>
        <dbReference type="ChEBI" id="CHEBI:29999"/>
        <dbReference type="ChEBI" id="CHEBI:30616"/>
        <dbReference type="ChEBI" id="CHEBI:83421"/>
        <dbReference type="ChEBI" id="CHEBI:456216"/>
        <dbReference type="EC" id="2.7.11.1"/>
    </reaction>
</comment>
<keyword evidence="15" id="KW-1185">Reference proteome</keyword>
<evidence type="ECO:0000256" key="11">
    <source>
        <dbReference type="PROSITE-ProRule" id="PRU10141"/>
    </source>
</evidence>
<dbReference type="FunFam" id="4.10.1170.10:FF:000001">
    <property type="entry name" value="MAP kinase-activated protein kinase 3"/>
    <property type="match status" value="1"/>
</dbReference>
<dbReference type="InterPro" id="IPR011009">
    <property type="entry name" value="Kinase-like_dom_sf"/>
</dbReference>
<evidence type="ECO:0000256" key="3">
    <source>
        <dbReference type="ARBA" id="ARBA00022527"/>
    </source>
</evidence>
<keyword evidence="5" id="KW-0808">Transferase</keyword>
<dbReference type="PROSITE" id="PS50011">
    <property type="entry name" value="PROTEIN_KINASE_DOM"/>
    <property type="match status" value="1"/>
</dbReference>
<evidence type="ECO:0000256" key="9">
    <source>
        <dbReference type="ARBA" id="ARBA00047899"/>
    </source>
</evidence>
<keyword evidence="7" id="KW-0418">Kinase</keyword>